<dbReference type="GO" id="GO:0016829">
    <property type="term" value="F:lyase activity"/>
    <property type="evidence" value="ECO:0007669"/>
    <property type="project" value="UniProtKB-KW"/>
</dbReference>
<organism evidence="3 4">
    <name type="scientific">Roseovarius mucosus DSM 17069</name>
    <dbReference type="NCBI Taxonomy" id="1288298"/>
    <lineage>
        <taxon>Bacteria</taxon>
        <taxon>Pseudomonadati</taxon>
        <taxon>Pseudomonadota</taxon>
        <taxon>Alphaproteobacteria</taxon>
        <taxon>Rhodobacterales</taxon>
        <taxon>Roseobacteraceae</taxon>
        <taxon>Roseovarius</taxon>
    </lineage>
</organism>
<keyword evidence="2" id="KW-0456">Lyase</keyword>
<dbReference type="HOGENOM" id="CLU_1146380_0_0_5"/>
<dbReference type="EMBL" id="AONH01000014">
    <property type="protein sequence ID" value="KGM87412.1"/>
    <property type="molecule type" value="Genomic_DNA"/>
</dbReference>
<dbReference type="Proteomes" id="UP000030021">
    <property type="component" value="Unassembled WGS sequence"/>
</dbReference>
<proteinExistence type="predicted"/>
<accession>A0A0A0HI09</accession>
<dbReference type="RefSeq" id="WP_037274458.1">
    <property type="nucleotide sequence ID" value="NZ_KN293981.1"/>
</dbReference>
<comment type="caution">
    <text evidence="3">The sequence shown here is derived from an EMBL/GenBank/DDBJ whole genome shotgun (WGS) entry which is preliminary data.</text>
</comment>
<dbReference type="Gene3D" id="3.40.50.1400">
    <property type="match status" value="2"/>
</dbReference>
<dbReference type="AlphaFoldDB" id="A0A0A0HI09"/>
<sequence length="246" mass="25366">MSLTRLHSRKEPAIKPAAIIVSHGQPSDPDPAEAALAGFAAEVARSLPGWHVGSATLAKPGALEAALADAGAGARIFPYFMTGGWFTGEALVQRLEGSRAVVLPPFGLDPGLPGLAAALLTDEMTAQGWHAPEVRVFLAAHGSGRSTQTARDTQAFAAALGQLLPVAELRVGFVEEPPYLADQAFDLGTRAICLPFFAAKGGHVLDDIPEALDLAEFQGVLLEPIGCAPGAAALVARSLARAQVPA</sequence>
<dbReference type="SUPFAM" id="SSF53800">
    <property type="entry name" value="Chelatase"/>
    <property type="match status" value="2"/>
</dbReference>
<dbReference type="PATRIC" id="fig|1288298.3.peg.2744"/>
<dbReference type="Pfam" id="PF01903">
    <property type="entry name" value="CbiX"/>
    <property type="match status" value="1"/>
</dbReference>
<keyword evidence="1" id="KW-0479">Metal-binding</keyword>
<name>A0A0A0HI09_9RHOB</name>
<gene>
    <name evidence="3" type="ORF">rosmuc_02726</name>
</gene>
<evidence type="ECO:0000313" key="4">
    <source>
        <dbReference type="Proteomes" id="UP000030021"/>
    </source>
</evidence>
<evidence type="ECO:0000313" key="3">
    <source>
        <dbReference type="EMBL" id="KGM87412.1"/>
    </source>
</evidence>
<evidence type="ECO:0008006" key="5">
    <source>
        <dbReference type="Google" id="ProtNLM"/>
    </source>
</evidence>
<dbReference type="InterPro" id="IPR002762">
    <property type="entry name" value="CbiX-like"/>
</dbReference>
<dbReference type="STRING" id="215743.ROSMUCSMR3_02561"/>
<dbReference type="eggNOG" id="COG2138">
    <property type="taxonomic scope" value="Bacteria"/>
</dbReference>
<dbReference type="CDD" id="cd03416">
    <property type="entry name" value="CbiX_SirB_N"/>
    <property type="match status" value="1"/>
</dbReference>
<dbReference type="GO" id="GO:0046872">
    <property type="term" value="F:metal ion binding"/>
    <property type="evidence" value="ECO:0007669"/>
    <property type="project" value="UniProtKB-KW"/>
</dbReference>
<protein>
    <recommendedName>
        <fullName evidence="5">Cobalamin biosynthesis protein CbiX</fullName>
    </recommendedName>
</protein>
<evidence type="ECO:0000256" key="2">
    <source>
        <dbReference type="ARBA" id="ARBA00023239"/>
    </source>
</evidence>
<dbReference type="OrthoDB" id="7346027at2"/>
<evidence type="ECO:0000256" key="1">
    <source>
        <dbReference type="ARBA" id="ARBA00022723"/>
    </source>
</evidence>
<reference evidence="3 4" key="1">
    <citation type="submission" date="2013-01" db="EMBL/GenBank/DDBJ databases">
        <authorList>
            <person name="Fiebig A."/>
            <person name="Goeker M."/>
            <person name="Klenk H.-P.P."/>
        </authorList>
    </citation>
    <scope>NUCLEOTIDE SEQUENCE [LARGE SCALE GENOMIC DNA]</scope>
    <source>
        <strain evidence="3 4">DSM 17069</strain>
    </source>
</reference>